<dbReference type="GO" id="GO:0004674">
    <property type="term" value="F:protein serine/threonine kinase activity"/>
    <property type="evidence" value="ECO:0007669"/>
    <property type="project" value="UniProtKB-KW"/>
</dbReference>
<keyword evidence="3" id="KW-0808">Transferase</keyword>
<dbReference type="PROSITE" id="PS50011">
    <property type="entry name" value="PROTEIN_KINASE_DOM"/>
    <property type="match status" value="1"/>
</dbReference>
<comment type="catalytic activity">
    <reaction evidence="7">
        <text>L-threonyl-[protein] + ATP = O-phospho-L-threonyl-[protein] + ADP + H(+)</text>
        <dbReference type="Rhea" id="RHEA:46608"/>
        <dbReference type="Rhea" id="RHEA-COMP:11060"/>
        <dbReference type="Rhea" id="RHEA-COMP:11605"/>
        <dbReference type="ChEBI" id="CHEBI:15378"/>
        <dbReference type="ChEBI" id="CHEBI:30013"/>
        <dbReference type="ChEBI" id="CHEBI:30616"/>
        <dbReference type="ChEBI" id="CHEBI:61977"/>
        <dbReference type="ChEBI" id="CHEBI:456216"/>
        <dbReference type="EC" id="2.7.11.1"/>
    </reaction>
</comment>
<dbReference type="PANTHER" id="PTHR48055">
    <property type="entry name" value="LEUCINE-RICH REPEAT RECEPTOR PROTEIN KINASE EMS1"/>
    <property type="match status" value="1"/>
</dbReference>
<keyword evidence="4" id="KW-0547">Nucleotide-binding</keyword>
<keyword evidence="5 10" id="KW-0418">Kinase</keyword>
<dbReference type="OrthoDB" id="4062651at2759"/>
<dbReference type="EMBL" id="JXTB01000216">
    <property type="protein sequence ID" value="PON52659.1"/>
    <property type="molecule type" value="Genomic_DNA"/>
</dbReference>
<evidence type="ECO:0000256" key="4">
    <source>
        <dbReference type="ARBA" id="ARBA00022741"/>
    </source>
</evidence>
<comment type="caution">
    <text evidence="10">The sequence shown here is derived from an EMBL/GenBank/DDBJ whole genome shotgun (WGS) entry which is preliminary data.</text>
</comment>
<dbReference type="STRING" id="3476.A0A2P5BV55"/>
<dbReference type="PROSITE" id="PS00108">
    <property type="entry name" value="PROTEIN_KINASE_ST"/>
    <property type="match status" value="1"/>
</dbReference>
<keyword evidence="6" id="KW-0067">ATP-binding</keyword>
<gene>
    <name evidence="10" type="ORF">PanWU01x14_207690</name>
</gene>
<organism evidence="10 11">
    <name type="scientific">Parasponia andersonii</name>
    <name type="common">Sponia andersonii</name>
    <dbReference type="NCBI Taxonomy" id="3476"/>
    <lineage>
        <taxon>Eukaryota</taxon>
        <taxon>Viridiplantae</taxon>
        <taxon>Streptophyta</taxon>
        <taxon>Embryophyta</taxon>
        <taxon>Tracheophyta</taxon>
        <taxon>Spermatophyta</taxon>
        <taxon>Magnoliopsida</taxon>
        <taxon>eudicotyledons</taxon>
        <taxon>Gunneridae</taxon>
        <taxon>Pentapetalae</taxon>
        <taxon>rosids</taxon>
        <taxon>fabids</taxon>
        <taxon>Rosales</taxon>
        <taxon>Cannabaceae</taxon>
        <taxon>Parasponia</taxon>
    </lineage>
</organism>
<dbReference type="GO" id="GO:0005524">
    <property type="term" value="F:ATP binding"/>
    <property type="evidence" value="ECO:0007669"/>
    <property type="project" value="UniProtKB-KW"/>
</dbReference>
<proteinExistence type="predicted"/>
<evidence type="ECO:0000313" key="11">
    <source>
        <dbReference type="Proteomes" id="UP000237105"/>
    </source>
</evidence>
<dbReference type="Proteomes" id="UP000237105">
    <property type="component" value="Unassembled WGS sequence"/>
</dbReference>
<dbReference type="GO" id="GO:0016020">
    <property type="term" value="C:membrane"/>
    <property type="evidence" value="ECO:0007669"/>
    <property type="project" value="TreeGrafter"/>
</dbReference>
<evidence type="ECO:0000259" key="9">
    <source>
        <dbReference type="PROSITE" id="PS50011"/>
    </source>
</evidence>
<dbReference type="PANTHER" id="PTHR48055:SF40">
    <property type="entry name" value="LEUCINE-RICH REPEAT RECEPTOR PROTEIN KINASE EMS1"/>
    <property type="match status" value="1"/>
</dbReference>
<name>A0A2P5BV55_PARAD</name>
<dbReference type="EC" id="2.7.11.1" evidence="1"/>
<dbReference type="SMART" id="SM00220">
    <property type="entry name" value="S_TKc"/>
    <property type="match status" value="1"/>
</dbReference>
<evidence type="ECO:0000256" key="8">
    <source>
        <dbReference type="ARBA" id="ARBA00048679"/>
    </source>
</evidence>
<dbReference type="SUPFAM" id="SSF56112">
    <property type="entry name" value="Protein kinase-like (PK-like)"/>
    <property type="match status" value="1"/>
</dbReference>
<comment type="catalytic activity">
    <reaction evidence="8">
        <text>L-seryl-[protein] + ATP = O-phospho-L-seryl-[protein] + ADP + H(+)</text>
        <dbReference type="Rhea" id="RHEA:17989"/>
        <dbReference type="Rhea" id="RHEA-COMP:9863"/>
        <dbReference type="Rhea" id="RHEA-COMP:11604"/>
        <dbReference type="ChEBI" id="CHEBI:15378"/>
        <dbReference type="ChEBI" id="CHEBI:29999"/>
        <dbReference type="ChEBI" id="CHEBI:30616"/>
        <dbReference type="ChEBI" id="CHEBI:83421"/>
        <dbReference type="ChEBI" id="CHEBI:456216"/>
        <dbReference type="EC" id="2.7.11.1"/>
    </reaction>
</comment>
<dbReference type="InterPro" id="IPR008271">
    <property type="entry name" value="Ser/Thr_kinase_AS"/>
</dbReference>
<reference evidence="11" key="1">
    <citation type="submission" date="2016-06" db="EMBL/GenBank/DDBJ databases">
        <title>Parallel loss of symbiosis genes in relatives of nitrogen-fixing non-legume Parasponia.</title>
        <authorList>
            <person name="Van Velzen R."/>
            <person name="Holmer R."/>
            <person name="Bu F."/>
            <person name="Rutten L."/>
            <person name="Van Zeijl A."/>
            <person name="Liu W."/>
            <person name="Santuari L."/>
            <person name="Cao Q."/>
            <person name="Sharma T."/>
            <person name="Shen D."/>
            <person name="Roswanjaya Y."/>
            <person name="Wardhani T."/>
            <person name="Kalhor M.S."/>
            <person name="Jansen J."/>
            <person name="Van den Hoogen J."/>
            <person name="Gungor B."/>
            <person name="Hartog M."/>
            <person name="Hontelez J."/>
            <person name="Verver J."/>
            <person name="Yang W.-C."/>
            <person name="Schijlen E."/>
            <person name="Repin R."/>
            <person name="Schilthuizen M."/>
            <person name="Schranz E."/>
            <person name="Heidstra R."/>
            <person name="Miyata K."/>
            <person name="Fedorova E."/>
            <person name="Kohlen W."/>
            <person name="Bisseling T."/>
            <person name="Smit S."/>
            <person name="Geurts R."/>
        </authorList>
    </citation>
    <scope>NUCLEOTIDE SEQUENCE [LARGE SCALE GENOMIC DNA]</scope>
    <source>
        <strain evidence="11">cv. WU1-14</strain>
    </source>
</reference>
<dbReference type="InterPro" id="IPR000719">
    <property type="entry name" value="Prot_kinase_dom"/>
</dbReference>
<dbReference type="Pfam" id="PF00069">
    <property type="entry name" value="Pkinase"/>
    <property type="match status" value="1"/>
</dbReference>
<keyword evidence="11" id="KW-1185">Reference proteome</keyword>
<evidence type="ECO:0000256" key="1">
    <source>
        <dbReference type="ARBA" id="ARBA00012513"/>
    </source>
</evidence>
<sequence>MTCSAVLSIYSNNLHYLSSSSVNKNKKSYGKSPLSLEARHKIITGVAKGLAYIHDLDKPIIHRDVKARNVLLNAEMEAKISNFRLARRIESEGSQVSSQAVGTEGYMPPEYEEGSRVATVKGDVYSFGILILETVTGKKPFLSVDLNSESMSFLEWTRVMVAQNRVRGMLDANIWVCDSQRGLEEDNIKEYFRIAFMCVDVIPKKRPAMRDVVELLTRSFL</sequence>
<evidence type="ECO:0000256" key="5">
    <source>
        <dbReference type="ARBA" id="ARBA00022777"/>
    </source>
</evidence>
<evidence type="ECO:0000256" key="6">
    <source>
        <dbReference type="ARBA" id="ARBA00022840"/>
    </source>
</evidence>
<evidence type="ECO:0000256" key="2">
    <source>
        <dbReference type="ARBA" id="ARBA00022527"/>
    </source>
</evidence>
<evidence type="ECO:0000256" key="7">
    <source>
        <dbReference type="ARBA" id="ARBA00047899"/>
    </source>
</evidence>
<keyword evidence="2 10" id="KW-0723">Serine/threonine-protein kinase</keyword>
<dbReference type="AlphaFoldDB" id="A0A2P5BV55"/>
<dbReference type="FunFam" id="1.10.510.10:FF:001023">
    <property type="entry name" value="Os07g0541700 protein"/>
    <property type="match status" value="1"/>
</dbReference>
<evidence type="ECO:0000256" key="3">
    <source>
        <dbReference type="ARBA" id="ARBA00022679"/>
    </source>
</evidence>
<dbReference type="InterPro" id="IPR051564">
    <property type="entry name" value="LRR_receptor-like_kinase"/>
</dbReference>
<dbReference type="Gene3D" id="1.10.510.10">
    <property type="entry name" value="Transferase(Phosphotransferase) domain 1"/>
    <property type="match status" value="1"/>
</dbReference>
<evidence type="ECO:0000313" key="10">
    <source>
        <dbReference type="EMBL" id="PON52659.1"/>
    </source>
</evidence>
<protein>
    <recommendedName>
        <fullName evidence="1">non-specific serine/threonine protein kinase</fullName>
        <ecNumber evidence="1">2.7.11.1</ecNumber>
    </recommendedName>
</protein>
<feature type="domain" description="Protein kinase" evidence="9">
    <location>
        <begin position="1"/>
        <end position="221"/>
    </location>
</feature>
<dbReference type="InterPro" id="IPR011009">
    <property type="entry name" value="Kinase-like_dom_sf"/>
</dbReference>
<accession>A0A2P5BV55</accession>